<dbReference type="InterPro" id="IPR007159">
    <property type="entry name" value="SpoVT-AbrB_dom"/>
</dbReference>
<evidence type="ECO:0000259" key="1">
    <source>
        <dbReference type="SMART" id="SM00966"/>
    </source>
</evidence>
<dbReference type="SUPFAM" id="SSF89447">
    <property type="entry name" value="AbrB/MazE/MraZ-like"/>
    <property type="match status" value="1"/>
</dbReference>
<dbReference type="GO" id="GO:0003677">
    <property type="term" value="F:DNA binding"/>
    <property type="evidence" value="ECO:0007669"/>
    <property type="project" value="UniProtKB-KW"/>
</dbReference>
<proteinExistence type="predicted"/>
<evidence type="ECO:0000313" key="2">
    <source>
        <dbReference type="EMBL" id="HEU97800.1"/>
    </source>
</evidence>
<dbReference type="Pfam" id="PF04014">
    <property type="entry name" value="MazE_antitoxin"/>
    <property type="match status" value="1"/>
</dbReference>
<name>A0A7C2YZF9_9CREN</name>
<dbReference type="EMBL" id="DSFE01000065">
    <property type="protein sequence ID" value="HEU97800.1"/>
    <property type="molecule type" value="Genomic_DNA"/>
</dbReference>
<keyword evidence="2" id="KW-0238">DNA-binding</keyword>
<dbReference type="Proteomes" id="UP000885664">
    <property type="component" value="Unassembled WGS sequence"/>
</dbReference>
<dbReference type="AlphaFoldDB" id="A0A7C2YZF9"/>
<gene>
    <name evidence="2" type="ORF">ENO36_02970</name>
</gene>
<sequence>MEIRKVQKLGTSSLIVTLPKTWVNRLGIKPGDSVYLVEKERELRIVPFHSEGEFTVVIALEQDNLQDSLKLLRCAMQMGFSNIRIKSKSPISTEVEEAVRSVILSDRDFELNKVDPFTFDVVLVNKLSYEDVGAMIREAISLLEKSFSIILEAVESPVPDLVDKLEKIQELFEQRRLTRKHISRIIEGSRGDLIEERRVCTFISTSYNVCLGLNSIHRALVEVVKRTDPLNLVSTEDAESVRNVLSMFLNITWEIIGGLTNESIKRIESARGMINTLMKQLEEVLSKEMKNRSLRDALLLISNSLHYFDMLLNDIYCYIESKKLELLV</sequence>
<feature type="domain" description="SpoVT-AbrB" evidence="1">
    <location>
        <begin position="8"/>
        <end position="53"/>
    </location>
</feature>
<protein>
    <submittedName>
        <fullName evidence="2">AbrB/MazE/SpoVT family DNA-binding domain-containing protein</fullName>
    </submittedName>
</protein>
<accession>A0A7C2YZF9</accession>
<dbReference type="SMART" id="SM00966">
    <property type="entry name" value="SpoVT_AbrB"/>
    <property type="match status" value="1"/>
</dbReference>
<comment type="caution">
    <text evidence="2">The sequence shown here is derived from an EMBL/GenBank/DDBJ whole genome shotgun (WGS) entry which is preliminary data.</text>
</comment>
<reference evidence="2" key="1">
    <citation type="journal article" date="2020" name="mSystems">
        <title>Genome- and Community-Level Interaction Insights into Carbon Utilization and Element Cycling Functions of Hydrothermarchaeota in Hydrothermal Sediment.</title>
        <authorList>
            <person name="Zhou Z."/>
            <person name="Liu Y."/>
            <person name="Xu W."/>
            <person name="Pan J."/>
            <person name="Luo Z.H."/>
            <person name="Li M."/>
        </authorList>
    </citation>
    <scope>NUCLEOTIDE SEQUENCE [LARGE SCALE GENOMIC DNA]</scope>
    <source>
        <strain evidence="2">SpSt-1259</strain>
    </source>
</reference>
<dbReference type="InterPro" id="IPR037914">
    <property type="entry name" value="SpoVT-AbrB_sf"/>
</dbReference>
<organism evidence="2">
    <name type="scientific">Fervidicoccus fontis</name>
    <dbReference type="NCBI Taxonomy" id="683846"/>
    <lineage>
        <taxon>Archaea</taxon>
        <taxon>Thermoproteota</taxon>
        <taxon>Thermoprotei</taxon>
        <taxon>Fervidicoccales</taxon>
        <taxon>Fervidicoccaceae</taxon>
        <taxon>Fervidicoccus</taxon>
    </lineage>
</organism>